<keyword evidence="1" id="KW-1133">Transmembrane helix</keyword>
<gene>
    <name evidence="2" type="ORF">MCHUDSM44219_00699</name>
</gene>
<dbReference type="AlphaFoldDB" id="A0A0J6WRM8"/>
<evidence type="ECO:0000256" key="1">
    <source>
        <dbReference type="SAM" id="Phobius"/>
    </source>
</evidence>
<evidence type="ECO:0000313" key="3">
    <source>
        <dbReference type="Proteomes" id="UP000036176"/>
    </source>
</evidence>
<dbReference type="EMBL" id="JYNX01000016">
    <property type="protein sequence ID" value="KMO84407.1"/>
    <property type="molecule type" value="Genomic_DNA"/>
</dbReference>
<dbReference type="RefSeq" id="WP_048416826.1">
    <property type="nucleotide sequence ID" value="NZ_JYNX01000016.1"/>
</dbReference>
<sequence>MTWLLVALGGAAGSAIGALLMRRPTGTRLLLATASVCGLMGMLSAQLVSPKVTAVLGYGVLGSATSMVAFALASPAWVGGDAPVRSTAGITKRLAVYCVVGVTFALLGYLAVRGGATLYKKLS</sequence>
<dbReference type="Proteomes" id="UP000036176">
    <property type="component" value="Unassembled WGS sequence"/>
</dbReference>
<organism evidence="2 3">
    <name type="scientific">Mycolicibacterium chubuense</name>
    <name type="common">Mycobacterium chubuense</name>
    <dbReference type="NCBI Taxonomy" id="1800"/>
    <lineage>
        <taxon>Bacteria</taxon>
        <taxon>Bacillati</taxon>
        <taxon>Actinomycetota</taxon>
        <taxon>Actinomycetes</taxon>
        <taxon>Mycobacteriales</taxon>
        <taxon>Mycobacteriaceae</taxon>
        <taxon>Mycolicibacterium</taxon>
    </lineage>
</organism>
<evidence type="ECO:0000313" key="2">
    <source>
        <dbReference type="EMBL" id="KMO84407.1"/>
    </source>
</evidence>
<feature type="transmembrane region" description="Helical" evidence="1">
    <location>
        <begin position="55"/>
        <end position="74"/>
    </location>
</feature>
<name>A0A0J6WRM8_MYCCU</name>
<comment type="caution">
    <text evidence="2">The sequence shown here is derived from an EMBL/GenBank/DDBJ whole genome shotgun (WGS) entry which is preliminary data.</text>
</comment>
<dbReference type="OrthoDB" id="4748055at2"/>
<accession>A0A0J6WRM8</accession>
<feature type="transmembrane region" description="Helical" evidence="1">
    <location>
        <begin position="94"/>
        <end position="112"/>
    </location>
</feature>
<dbReference type="PATRIC" id="fig|1800.3.peg.701"/>
<proteinExistence type="predicted"/>
<keyword evidence="3" id="KW-1185">Reference proteome</keyword>
<protein>
    <submittedName>
        <fullName evidence="2">Uncharacterized protein</fullName>
    </submittedName>
</protein>
<keyword evidence="1" id="KW-0472">Membrane</keyword>
<feature type="transmembrane region" description="Helical" evidence="1">
    <location>
        <begin position="27"/>
        <end position="48"/>
    </location>
</feature>
<keyword evidence="1" id="KW-0812">Transmembrane</keyword>
<reference evidence="2 3" key="1">
    <citation type="journal article" date="2015" name="Genome Biol. Evol.">
        <title>Characterization of Three Mycobacterium spp. with Potential Use in Bioremediation by Genome Sequencing and Comparative Genomics.</title>
        <authorList>
            <person name="Das S."/>
            <person name="Pettersson B.M."/>
            <person name="Behra P.R."/>
            <person name="Ramesh M."/>
            <person name="Dasgupta S."/>
            <person name="Bhattacharya A."/>
            <person name="Kirsebom L.A."/>
        </authorList>
    </citation>
    <scope>NUCLEOTIDE SEQUENCE [LARGE SCALE GENOMIC DNA]</scope>
    <source>
        <strain evidence="2 3">DSM 44219</strain>
    </source>
</reference>